<evidence type="ECO:0000256" key="5">
    <source>
        <dbReference type="ARBA" id="ARBA00023235"/>
    </source>
</evidence>
<dbReference type="PROSITE" id="PS00924">
    <property type="entry name" value="ASP_GLU_RACEMASE_2"/>
    <property type="match status" value="1"/>
</dbReference>
<keyword evidence="6 7" id="KW-0961">Cell wall biogenesis/degradation</keyword>
<dbReference type="GO" id="GO:0071555">
    <property type="term" value="P:cell wall organization"/>
    <property type="evidence" value="ECO:0007669"/>
    <property type="project" value="UniProtKB-KW"/>
</dbReference>
<comment type="caution">
    <text evidence="8">The sequence shown here is derived from an EMBL/GenBank/DDBJ whole genome shotgun (WGS) entry which is preliminary data.</text>
</comment>
<comment type="pathway">
    <text evidence="7">Cell wall biogenesis; peptidoglycan biosynthesis.</text>
</comment>
<gene>
    <name evidence="7" type="primary">murI</name>
    <name evidence="8" type="ORF">BEL05_17560</name>
</gene>
<dbReference type="HAMAP" id="MF_00258">
    <property type="entry name" value="Glu_racemase"/>
    <property type="match status" value="1"/>
</dbReference>
<dbReference type="PANTHER" id="PTHR21198">
    <property type="entry name" value="GLUTAMATE RACEMASE"/>
    <property type="match status" value="1"/>
</dbReference>
<dbReference type="PANTHER" id="PTHR21198:SF2">
    <property type="entry name" value="GLUTAMATE RACEMASE"/>
    <property type="match status" value="1"/>
</dbReference>
<evidence type="ECO:0000256" key="3">
    <source>
        <dbReference type="ARBA" id="ARBA00022960"/>
    </source>
</evidence>
<dbReference type="GO" id="GO:0008881">
    <property type="term" value="F:glutamate racemase activity"/>
    <property type="evidence" value="ECO:0007669"/>
    <property type="project" value="UniProtKB-UniRule"/>
</dbReference>
<feature type="binding site" evidence="7">
    <location>
        <begin position="184"/>
        <end position="185"/>
    </location>
    <ligand>
        <name>substrate</name>
    </ligand>
</feature>
<comment type="catalytic activity">
    <reaction evidence="1 7">
        <text>L-glutamate = D-glutamate</text>
        <dbReference type="Rhea" id="RHEA:12813"/>
        <dbReference type="ChEBI" id="CHEBI:29985"/>
        <dbReference type="ChEBI" id="CHEBI:29986"/>
        <dbReference type="EC" id="5.1.1.3"/>
    </reaction>
</comment>
<dbReference type="EMBL" id="MCBT01000004">
    <property type="protein sequence ID" value="OEG75626.1"/>
    <property type="molecule type" value="Genomic_DNA"/>
</dbReference>
<evidence type="ECO:0000256" key="7">
    <source>
        <dbReference type="HAMAP-Rule" id="MF_00258"/>
    </source>
</evidence>
<evidence type="ECO:0000256" key="2">
    <source>
        <dbReference type="ARBA" id="ARBA00013090"/>
    </source>
</evidence>
<feature type="binding site" evidence="7">
    <location>
        <begin position="41"/>
        <end position="42"/>
    </location>
    <ligand>
        <name>substrate</name>
    </ligand>
</feature>
<dbReference type="Proteomes" id="UP000095230">
    <property type="component" value="Unassembled WGS sequence"/>
</dbReference>
<comment type="similarity">
    <text evidence="7">Belongs to the aspartate/glutamate racemases family.</text>
</comment>
<dbReference type="InterPro" id="IPR001920">
    <property type="entry name" value="Asp/Glu_race"/>
</dbReference>
<evidence type="ECO:0000256" key="4">
    <source>
        <dbReference type="ARBA" id="ARBA00022984"/>
    </source>
</evidence>
<name>A0A1E5IYP6_SHECO</name>
<evidence type="ECO:0000256" key="6">
    <source>
        <dbReference type="ARBA" id="ARBA00023316"/>
    </source>
</evidence>
<dbReference type="InterPro" id="IPR004391">
    <property type="entry name" value="Glu_race"/>
</dbReference>
<dbReference type="PROSITE" id="PS00923">
    <property type="entry name" value="ASP_GLU_RACEMASE_1"/>
    <property type="match status" value="1"/>
</dbReference>
<reference evidence="8 9" key="1">
    <citation type="submission" date="2016-07" db="EMBL/GenBank/DDBJ databases">
        <title>Whole-genome of two Shewanella species isolated from a digestive organ of sea cucumber Apostichopus japonicus Selenka 1867.</title>
        <authorList>
            <person name="Hong H.-H."/>
            <person name="Choi H."/>
            <person name="Cheon S."/>
            <person name="Oh J.-S."/>
            <person name="Lee H.-G."/>
            <person name="Park C."/>
        </authorList>
    </citation>
    <scope>NUCLEOTIDE SEQUENCE [LARGE SCALE GENOMIC DNA]</scope>
    <source>
        <strain evidence="8 9">CSB03KR</strain>
    </source>
</reference>
<dbReference type="InterPro" id="IPR018187">
    <property type="entry name" value="Asp/Glu_racemase_AS_1"/>
</dbReference>
<evidence type="ECO:0000313" key="8">
    <source>
        <dbReference type="EMBL" id="OEG75626.1"/>
    </source>
</evidence>
<proteinExistence type="inferred from homology"/>
<keyword evidence="5 7" id="KW-0413">Isomerase</keyword>
<dbReference type="GO" id="GO:0008360">
    <property type="term" value="P:regulation of cell shape"/>
    <property type="evidence" value="ECO:0007669"/>
    <property type="project" value="UniProtKB-KW"/>
</dbReference>
<dbReference type="InterPro" id="IPR033134">
    <property type="entry name" value="Asp/Glu_racemase_AS_2"/>
</dbReference>
<dbReference type="FunFam" id="3.40.50.1860:FF:000001">
    <property type="entry name" value="Glutamate racemase"/>
    <property type="match status" value="1"/>
</dbReference>
<organism evidence="8 9">
    <name type="scientific">Shewanella colwelliana</name>
    <name type="common">Alteromonas colwelliana</name>
    <dbReference type="NCBI Taxonomy" id="23"/>
    <lineage>
        <taxon>Bacteria</taxon>
        <taxon>Pseudomonadati</taxon>
        <taxon>Pseudomonadota</taxon>
        <taxon>Gammaproteobacteria</taxon>
        <taxon>Alteromonadales</taxon>
        <taxon>Shewanellaceae</taxon>
        <taxon>Shewanella</taxon>
    </lineage>
</organism>
<feature type="binding site" evidence="7">
    <location>
        <begin position="74"/>
        <end position="75"/>
    </location>
    <ligand>
        <name>substrate</name>
    </ligand>
</feature>
<dbReference type="Pfam" id="PF01177">
    <property type="entry name" value="Asp_Glu_race"/>
    <property type="match status" value="1"/>
</dbReference>
<dbReference type="STRING" id="23.BEL05_17560"/>
<sequence>MSATILVFDSGVGGLSIFSELQLSLPNANYYYLFDNARLPYGELDEQELISGCVSLISAAVTELSIDVVVVACNSASTLVLPSLREKLTVPIVGVVPAIKPAAQLSTSKHIGLLATPGTVNRSYTDDLICQFASDCKVERFGSSQLVLMAESKLAKEHIDQAELNRVLAPIKQSGIDTLVLGCTHFPILKGELQNYLGESVLLLDSAKAIAARVKVIVGEPATSEGNSVCHALFTTNKIGSGLEATLREWGFSSVNRFMTAY</sequence>
<feature type="active site" description="Proton donor/acceptor" evidence="7">
    <location>
        <position position="73"/>
    </location>
</feature>
<keyword evidence="3 7" id="KW-0133">Cell shape</keyword>
<dbReference type="NCBIfam" id="TIGR00067">
    <property type="entry name" value="glut_race"/>
    <property type="match status" value="1"/>
</dbReference>
<feature type="binding site" evidence="7">
    <location>
        <begin position="9"/>
        <end position="10"/>
    </location>
    <ligand>
        <name>substrate</name>
    </ligand>
</feature>
<protein>
    <recommendedName>
        <fullName evidence="2 7">Glutamate racemase</fullName>
        <ecNumber evidence="2 7">5.1.1.3</ecNumber>
    </recommendedName>
</protein>
<dbReference type="EC" id="5.1.1.3" evidence="2 7"/>
<accession>A0A1E5IYP6</accession>
<dbReference type="SUPFAM" id="SSF53681">
    <property type="entry name" value="Aspartate/glutamate racemase"/>
    <property type="match status" value="2"/>
</dbReference>
<evidence type="ECO:0000313" key="9">
    <source>
        <dbReference type="Proteomes" id="UP000095230"/>
    </source>
</evidence>
<keyword evidence="4 7" id="KW-0573">Peptidoglycan synthesis</keyword>
<dbReference type="GO" id="GO:0009252">
    <property type="term" value="P:peptidoglycan biosynthetic process"/>
    <property type="evidence" value="ECO:0007669"/>
    <property type="project" value="UniProtKB-UniRule"/>
</dbReference>
<feature type="active site" description="Proton donor/acceptor" evidence="7">
    <location>
        <position position="183"/>
    </location>
</feature>
<dbReference type="UniPathway" id="UPA00219"/>
<comment type="function">
    <text evidence="7">Provides the (R)-glutamate required for cell wall biosynthesis.</text>
</comment>
<dbReference type="RefSeq" id="WP_069670120.1">
    <property type="nucleotide sequence ID" value="NZ_MCBT01000004.1"/>
</dbReference>
<evidence type="ECO:0000256" key="1">
    <source>
        <dbReference type="ARBA" id="ARBA00001602"/>
    </source>
</evidence>
<dbReference type="Gene3D" id="3.40.50.1860">
    <property type="match status" value="2"/>
</dbReference>
<dbReference type="AlphaFoldDB" id="A0A1E5IYP6"/>
<dbReference type="InterPro" id="IPR015942">
    <property type="entry name" value="Asp/Glu/hydantoin_racemase"/>
</dbReference>
<dbReference type="OrthoDB" id="9801055at2"/>